<keyword evidence="2" id="KW-1185">Reference proteome</keyword>
<reference evidence="2" key="1">
    <citation type="journal article" date="2019" name="Int. J. Syst. Evol. Microbiol.">
        <title>The Global Catalogue of Microorganisms (GCM) 10K type strain sequencing project: providing services to taxonomists for standard genome sequencing and annotation.</title>
        <authorList>
            <consortium name="The Broad Institute Genomics Platform"/>
            <consortium name="The Broad Institute Genome Sequencing Center for Infectious Disease"/>
            <person name="Wu L."/>
            <person name="Ma J."/>
        </authorList>
    </citation>
    <scope>NUCLEOTIDE SEQUENCE [LARGE SCALE GENOMIC DNA]</scope>
    <source>
        <strain evidence="2">JCM 4805</strain>
    </source>
</reference>
<dbReference type="EMBL" id="BAAABY010000044">
    <property type="protein sequence ID" value="GAA0487026.1"/>
    <property type="molecule type" value="Genomic_DNA"/>
</dbReference>
<dbReference type="Proteomes" id="UP001500909">
    <property type="component" value="Unassembled WGS sequence"/>
</dbReference>
<organism evidence="1 2">
    <name type="scientific">Streptomyces olivaceiscleroticus</name>
    <dbReference type="NCBI Taxonomy" id="68245"/>
    <lineage>
        <taxon>Bacteria</taxon>
        <taxon>Bacillati</taxon>
        <taxon>Actinomycetota</taxon>
        <taxon>Actinomycetes</taxon>
        <taxon>Kitasatosporales</taxon>
        <taxon>Streptomycetaceae</taxon>
        <taxon>Streptomyces</taxon>
    </lineage>
</organism>
<dbReference type="RefSeq" id="WP_346098452.1">
    <property type="nucleotide sequence ID" value="NZ_BAAABY010000044.1"/>
</dbReference>
<comment type="caution">
    <text evidence="1">The sequence shown here is derived from an EMBL/GenBank/DDBJ whole genome shotgun (WGS) entry which is preliminary data.</text>
</comment>
<protein>
    <submittedName>
        <fullName evidence="1">Uncharacterized protein</fullName>
    </submittedName>
</protein>
<evidence type="ECO:0000313" key="2">
    <source>
        <dbReference type="Proteomes" id="UP001500909"/>
    </source>
</evidence>
<name>A0ABP3KTW8_9ACTN</name>
<gene>
    <name evidence="1" type="ORF">GCM10010361_59900</name>
</gene>
<proteinExistence type="predicted"/>
<sequence>MTSAPEAREPVETDTADAAVGCDLCITLLTHMRAAADERDLSGEVDARIRYRRHMLERHGERLPFPI</sequence>
<evidence type="ECO:0000313" key="1">
    <source>
        <dbReference type="EMBL" id="GAA0487026.1"/>
    </source>
</evidence>
<accession>A0ABP3KTW8</accession>